<evidence type="ECO:0000313" key="3">
    <source>
        <dbReference type="Proteomes" id="UP000070089"/>
    </source>
</evidence>
<dbReference type="AlphaFoldDB" id="A0A132NWY5"/>
<proteinExistence type="predicted"/>
<organism evidence="2 3">
    <name type="scientific">Giardia duodenalis assemblage B</name>
    <dbReference type="NCBI Taxonomy" id="1394984"/>
    <lineage>
        <taxon>Eukaryota</taxon>
        <taxon>Metamonada</taxon>
        <taxon>Diplomonadida</taxon>
        <taxon>Hexamitidae</taxon>
        <taxon>Giardiinae</taxon>
        <taxon>Giardia</taxon>
    </lineage>
</organism>
<feature type="compositionally biased region" description="Polar residues" evidence="1">
    <location>
        <begin position="704"/>
        <end position="722"/>
    </location>
</feature>
<dbReference type="Proteomes" id="UP000070089">
    <property type="component" value="Unassembled WGS sequence"/>
</dbReference>
<feature type="compositionally biased region" description="Polar residues" evidence="1">
    <location>
        <begin position="804"/>
        <end position="820"/>
    </location>
</feature>
<feature type="region of interest" description="Disordered" evidence="1">
    <location>
        <begin position="525"/>
        <end position="571"/>
    </location>
</feature>
<comment type="caution">
    <text evidence="2">The sequence shown here is derived from an EMBL/GenBank/DDBJ whole genome shotgun (WGS) entry which is preliminary data.</text>
</comment>
<dbReference type="EMBL" id="JXTI01000028">
    <property type="protein sequence ID" value="KWX14591.1"/>
    <property type="molecule type" value="Genomic_DNA"/>
</dbReference>
<evidence type="ECO:0000313" key="2">
    <source>
        <dbReference type="EMBL" id="KWX14591.1"/>
    </source>
</evidence>
<dbReference type="OrthoDB" id="10250664at2759"/>
<accession>A0A132NWY5</accession>
<gene>
    <name evidence="2" type="ORF">QR46_1405</name>
</gene>
<feature type="region of interest" description="Disordered" evidence="1">
    <location>
        <begin position="604"/>
        <end position="734"/>
    </location>
</feature>
<feature type="compositionally biased region" description="Polar residues" evidence="1">
    <location>
        <begin position="635"/>
        <end position="646"/>
    </location>
</feature>
<dbReference type="VEuPathDB" id="GiardiaDB:QR46_1405"/>
<sequence>MTPDVYQPSELDSEVAIYGAAGMFTTHRAELARHHPRTVAAVSVDDDGIYHPSVPAGYEESTANVKNDDLAELSRFWISLGIPPGERDNAYMKVIEDSKLLNKYIDRLAILSYYHQLYKDLFAAREKCKASISGSLSGTQGSRHDLTVLLLSLRNLTLRLFTLVNAVRTLCQKPILFPSMKLAPGKGFTLEDDWIAYIKEESFITPSVAELIFIVLKFFPSMTPSAINEKVSAFFSAALSAGRVLFGKHLLGSASSGYKDGQNMAMTSLKASSTSSDTLCEVLGYSRPLTEADISLHLILGINFETSFTDSDLPEKWLQQLEKRSGGSIVNAFQYNNDTAEPETLSSRTVWDMVKCESMVRDNFIMIASKQEKKGQRTVVVPISKDSTWKVPESYNLTSTVTPMFTEANVRTATNTEHIHQDVRSAKSTKSVKSTRSDVEVSALNPDIHTPHDSSIFIDALEDQRGCYAARGIISPESSTARVARTLPDVLTRPQDTHATYEISETRIHGAQSNGDQEIIFANSAGHRPESKYSVTNESTHSRSNYATSVPDGNEWAPARGPRKVEKSDEQKYTVYDPNAERNETYTTIGKDNFPKRRNSKIFMQGLTGSGLEEVGGTPKMRRRGSKVSLERVDSTGSIQDDQVSAPTGAGTPKMKRRGSKIALSNIDDESPSKLVKRRGSKIFAPKDESKESSKLTRRGSKVALNNSDSKKSTPQTAQSKLTESDLRPPQPIENYTIERATEEELMERAQVVANDPVSYLREPSNMSTTGMNDPVFVLCDPSAFSHENTDPGVSINGEASAHSGPNNKAGNVSTGNQNMGTKAYANVQNNRVGPRTANKPEAQKVMMTDDIYRGDYSEVSANTSMAPGPEHPSDAGIVFLASLTK</sequence>
<name>A0A132NWY5_GIAIN</name>
<protein>
    <submittedName>
        <fullName evidence="2">Uncharacterized protein</fullName>
    </submittedName>
</protein>
<evidence type="ECO:0000256" key="1">
    <source>
        <dbReference type="SAM" id="MobiDB-lite"/>
    </source>
</evidence>
<feature type="compositionally biased region" description="Polar residues" evidence="1">
    <location>
        <begin position="533"/>
        <end position="548"/>
    </location>
</feature>
<feature type="compositionally biased region" description="Basic and acidic residues" evidence="1">
    <location>
        <begin position="685"/>
        <end position="695"/>
    </location>
</feature>
<feature type="region of interest" description="Disordered" evidence="1">
    <location>
        <begin position="789"/>
        <end position="820"/>
    </location>
</feature>
<reference evidence="2 3" key="1">
    <citation type="journal article" date="2015" name="Mol. Biochem. Parasitol.">
        <title>Identification of polymorphic genes for use in assemblage B genotyping assays through comparative genomics of multiple assemblage B Giardia duodenalis isolates.</title>
        <authorList>
            <person name="Wielinga C."/>
            <person name="Thompson R.C."/>
            <person name="Monis P."/>
            <person name="Ryan U."/>
        </authorList>
    </citation>
    <scope>NUCLEOTIDE SEQUENCE [LARGE SCALE GENOMIC DNA]</scope>
    <source>
        <strain evidence="2 3">BAH15c1</strain>
    </source>
</reference>